<reference evidence="1" key="2">
    <citation type="submission" date="2025-09" db="UniProtKB">
        <authorList>
            <consortium name="Ensembl"/>
        </authorList>
    </citation>
    <scope>IDENTIFICATION</scope>
</reference>
<protein>
    <submittedName>
        <fullName evidence="1">Uncharacterized protein</fullName>
    </submittedName>
</protein>
<organism evidence="1 2">
    <name type="scientific">Mola mola</name>
    <name type="common">Ocean sunfish</name>
    <name type="synonym">Tetraodon mola</name>
    <dbReference type="NCBI Taxonomy" id="94237"/>
    <lineage>
        <taxon>Eukaryota</taxon>
        <taxon>Metazoa</taxon>
        <taxon>Chordata</taxon>
        <taxon>Craniata</taxon>
        <taxon>Vertebrata</taxon>
        <taxon>Euteleostomi</taxon>
        <taxon>Actinopterygii</taxon>
        <taxon>Neopterygii</taxon>
        <taxon>Teleostei</taxon>
        <taxon>Neoteleostei</taxon>
        <taxon>Acanthomorphata</taxon>
        <taxon>Eupercaria</taxon>
        <taxon>Tetraodontiformes</taxon>
        <taxon>Molidae</taxon>
        <taxon>Mola</taxon>
    </lineage>
</organism>
<evidence type="ECO:0000313" key="1">
    <source>
        <dbReference type="Ensembl" id="ENSMMOP00000027447.1"/>
    </source>
</evidence>
<dbReference type="STRING" id="94237.ENSMMOP00000027447"/>
<reference evidence="1" key="1">
    <citation type="submission" date="2025-08" db="UniProtKB">
        <authorList>
            <consortium name="Ensembl"/>
        </authorList>
    </citation>
    <scope>IDENTIFICATION</scope>
</reference>
<sequence length="92" mass="10568">EITTSERFSECSWLLQVALLRWLCSQSEEDRTNLTVIFTAICFGPQRDCILSIAQFLRENPRASQAHINAEVEKRVLLFAVRVRALETAPIF</sequence>
<name>A0A3Q4BYB0_MOLML</name>
<dbReference type="AlphaFoldDB" id="A0A3Q4BYB0"/>
<dbReference type="Proteomes" id="UP000261620">
    <property type="component" value="Unplaced"/>
</dbReference>
<dbReference type="Ensembl" id="ENSMMOT00000027914.1">
    <property type="protein sequence ID" value="ENSMMOP00000027447.1"/>
    <property type="gene ID" value="ENSMMOG00000020760.1"/>
</dbReference>
<proteinExistence type="predicted"/>
<keyword evidence="2" id="KW-1185">Reference proteome</keyword>
<accession>A0A3Q4BYB0</accession>
<evidence type="ECO:0000313" key="2">
    <source>
        <dbReference type="Proteomes" id="UP000261620"/>
    </source>
</evidence>